<dbReference type="GO" id="GO:0016788">
    <property type="term" value="F:hydrolase activity, acting on ester bonds"/>
    <property type="evidence" value="ECO:0007669"/>
    <property type="project" value="UniProtKB-ARBA"/>
</dbReference>
<dbReference type="AlphaFoldDB" id="A0A251ZVQ6"/>
<dbReference type="InterPro" id="IPR013830">
    <property type="entry name" value="SGNH_hydro"/>
</dbReference>
<protein>
    <submittedName>
        <fullName evidence="2">Hydrolase</fullName>
    </submittedName>
</protein>
<dbReference type="Proteomes" id="UP000194946">
    <property type="component" value="Unassembled WGS sequence"/>
</dbReference>
<reference evidence="3" key="1">
    <citation type="submission" date="2014-06" db="EMBL/GenBank/DDBJ databases">
        <authorList>
            <person name="Winans N.J."/>
            <person name="Newell P.D."/>
            <person name="Douglas A.E."/>
        </authorList>
    </citation>
    <scope>NUCLEOTIDE SEQUENCE [LARGE SCALE GENOMIC DNA]</scope>
    <source>
        <strain evidence="3">DmL_052</strain>
    </source>
</reference>
<dbReference type="CDD" id="cd01839">
    <property type="entry name" value="SGNH_arylesterase_like"/>
    <property type="match status" value="1"/>
</dbReference>
<dbReference type="SUPFAM" id="SSF52266">
    <property type="entry name" value="SGNH hydrolase"/>
    <property type="match status" value="1"/>
</dbReference>
<dbReference type="PANTHER" id="PTHR30383:SF29">
    <property type="entry name" value="SGNH HYDROLASE-TYPE ESTERASE DOMAIN-CONTAINING PROTEIN"/>
    <property type="match status" value="1"/>
</dbReference>
<evidence type="ECO:0000259" key="1">
    <source>
        <dbReference type="Pfam" id="PF13472"/>
    </source>
</evidence>
<evidence type="ECO:0000313" key="3">
    <source>
        <dbReference type="Proteomes" id="UP000194946"/>
    </source>
</evidence>
<dbReference type="Pfam" id="PF13472">
    <property type="entry name" value="Lipase_GDSL_2"/>
    <property type="match status" value="1"/>
</dbReference>
<accession>A0A251ZVQ6</accession>
<sequence length="213" mass="23794">MNKKTILLYGDSNTHGTKPMSSFGNDERFHENERWGGILRHNLKEQFNIIEEGLPGRTTVHDDPIEGPHRNGLTYLRPCLKSHLPIDIIVLMLGTNDLKSLFPVSAEHIAHSIEKLILEIIACNVGPNGNCPELVLLCPPPIQEVGIFKTFFAGGAEKSKQLSHYCQQIAKKHNAVFLDLAPIITVSNIDGIHYDQDQHIKLAQAVQQLIENL</sequence>
<dbReference type="EMBL" id="JOPB01000005">
    <property type="protein sequence ID" value="OUI78754.1"/>
    <property type="molecule type" value="Genomic_DNA"/>
</dbReference>
<keyword evidence="3" id="KW-1185">Reference proteome</keyword>
<dbReference type="InterPro" id="IPR036514">
    <property type="entry name" value="SGNH_hydro_sf"/>
</dbReference>
<dbReference type="Gene3D" id="3.40.50.1110">
    <property type="entry name" value="SGNH hydrolase"/>
    <property type="match status" value="1"/>
</dbReference>
<gene>
    <name evidence="2" type="ORF">HK18_07690</name>
</gene>
<dbReference type="PANTHER" id="PTHR30383">
    <property type="entry name" value="THIOESTERASE 1/PROTEASE 1/LYSOPHOSPHOLIPASE L1"/>
    <property type="match status" value="1"/>
</dbReference>
<name>A0A251ZVQ6_9PROT</name>
<evidence type="ECO:0000313" key="2">
    <source>
        <dbReference type="EMBL" id="OUI78754.1"/>
    </source>
</evidence>
<proteinExistence type="predicted"/>
<feature type="domain" description="SGNH hydrolase-type esterase" evidence="1">
    <location>
        <begin position="9"/>
        <end position="197"/>
    </location>
</feature>
<dbReference type="RefSeq" id="WP_008854629.1">
    <property type="nucleotide sequence ID" value="NZ_JOPB01000005.1"/>
</dbReference>
<comment type="caution">
    <text evidence="2">The sequence shown here is derived from an EMBL/GenBank/DDBJ whole genome shotgun (WGS) entry which is preliminary data.</text>
</comment>
<dbReference type="InterPro" id="IPR051532">
    <property type="entry name" value="Ester_Hydrolysis_Enzymes"/>
</dbReference>
<keyword evidence="2" id="KW-0378">Hydrolase</keyword>
<organism evidence="2 3">
    <name type="scientific">Commensalibacter intestini</name>
    <dbReference type="NCBI Taxonomy" id="479936"/>
    <lineage>
        <taxon>Bacteria</taxon>
        <taxon>Pseudomonadati</taxon>
        <taxon>Pseudomonadota</taxon>
        <taxon>Alphaproteobacteria</taxon>
        <taxon>Acetobacterales</taxon>
        <taxon>Acetobacteraceae</taxon>
    </lineage>
</organism>